<feature type="transmembrane region" description="Helical" evidence="11">
    <location>
        <begin position="109"/>
        <end position="133"/>
    </location>
</feature>
<comment type="caution">
    <text evidence="12">The sequence shown here is derived from an EMBL/GenBank/DDBJ whole genome shotgun (WGS) entry which is preliminary data.</text>
</comment>
<evidence type="ECO:0000256" key="8">
    <source>
        <dbReference type="ARBA" id="ARBA00023136"/>
    </source>
</evidence>
<accession>A0A0T6LX47</accession>
<reference evidence="12 13" key="1">
    <citation type="submission" date="2015-10" db="EMBL/GenBank/DDBJ databases">
        <title>Draft genome sequence of pyrrolomycin-producing Streptomyces vitaminophilus.</title>
        <authorList>
            <person name="Graham D.E."/>
            <person name="Mahan K.M."/>
            <person name="Klingeman D.M."/>
            <person name="Hettich R.L."/>
            <person name="Parry R.J."/>
        </authorList>
    </citation>
    <scope>NUCLEOTIDE SEQUENCE [LARGE SCALE GENOMIC DNA]</scope>
    <source>
        <strain evidence="12 13">ATCC 31673</strain>
    </source>
</reference>
<feature type="transmembrane region" description="Helical" evidence="11">
    <location>
        <begin position="181"/>
        <end position="200"/>
    </location>
</feature>
<dbReference type="AlphaFoldDB" id="A0A0T6LX47"/>
<evidence type="ECO:0000256" key="7">
    <source>
        <dbReference type="ARBA" id="ARBA00022989"/>
    </source>
</evidence>
<feature type="transmembrane region" description="Helical" evidence="11">
    <location>
        <begin position="60"/>
        <end position="79"/>
    </location>
</feature>
<keyword evidence="4" id="KW-1003">Cell membrane</keyword>
<feature type="transmembrane region" description="Helical" evidence="11">
    <location>
        <begin position="31"/>
        <end position="48"/>
    </location>
</feature>
<proteinExistence type="predicted"/>
<evidence type="ECO:0000256" key="6">
    <source>
        <dbReference type="ARBA" id="ARBA00022692"/>
    </source>
</evidence>
<dbReference type="PANTHER" id="PTHR32196">
    <property type="entry name" value="ABC TRANSPORTER PERMEASE PROTEIN YPHD-RELATED-RELATED"/>
    <property type="match status" value="1"/>
</dbReference>
<comment type="subcellular location">
    <subcellularLocation>
        <location evidence="1">Cell membrane</location>
        <topology evidence="1">Multi-pass membrane protein</topology>
    </subcellularLocation>
</comment>
<evidence type="ECO:0000256" key="5">
    <source>
        <dbReference type="ARBA" id="ARBA00022519"/>
    </source>
</evidence>
<evidence type="ECO:0000256" key="1">
    <source>
        <dbReference type="ARBA" id="ARBA00004651"/>
    </source>
</evidence>
<evidence type="ECO:0000256" key="4">
    <source>
        <dbReference type="ARBA" id="ARBA00022475"/>
    </source>
</evidence>
<feature type="transmembrane region" description="Helical" evidence="11">
    <location>
        <begin position="262"/>
        <end position="279"/>
    </location>
</feature>
<dbReference type="EMBL" id="LLZU01000005">
    <property type="protein sequence ID" value="KRV50577.1"/>
    <property type="molecule type" value="Genomic_DNA"/>
</dbReference>
<dbReference type="OrthoDB" id="3185552at2"/>
<evidence type="ECO:0000313" key="12">
    <source>
        <dbReference type="EMBL" id="KRV50577.1"/>
    </source>
</evidence>
<comment type="subunit">
    <text evidence="2">The complex is composed of two ATP-binding proteins (LsrA), two transmembrane proteins (LsrC and LsrD) and a solute-binding protein (LsrB).</text>
</comment>
<evidence type="ECO:0000313" key="13">
    <source>
        <dbReference type="Proteomes" id="UP000050867"/>
    </source>
</evidence>
<dbReference type="STRING" id="76728.AQ490_16055"/>
<dbReference type="InterPro" id="IPR001851">
    <property type="entry name" value="ABC_transp_permease"/>
</dbReference>
<keyword evidence="8 11" id="KW-0472">Membrane</keyword>
<dbReference type="GO" id="GO:0022857">
    <property type="term" value="F:transmembrane transporter activity"/>
    <property type="evidence" value="ECO:0007669"/>
    <property type="project" value="InterPro"/>
</dbReference>
<name>A0A0T6LX47_WENVI</name>
<feature type="transmembrane region" description="Helical" evidence="11">
    <location>
        <begin position="230"/>
        <end position="250"/>
    </location>
</feature>
<keyword evidence="13" id="KW-1185">Reference proteome</keyword>
<organism evidence="12 13">
    <name type="scientific">Wenjunlia vitaminophila</name>
    <name type="common">Streptomyces vitaminophilus</name>
    <dbReference type="NCBI Taxonomy" id="76728"/>
    <lineage>
        <taxon>Bacteria</taxon>
        <taxon>Bacillati</taxon>
        <taxon>Actinomycetota</taxon>
        <taxon>Actinomycetes</taxon>
        <taxon>Kitasatosporales</taxon>
        <taxon>Streptomycetaceae</taxon>
        <taxon>Wenjunlia</taxon>
    </lineage>
</organism>
<dbReference type="CDD" id="cd06579">
    <property type="entry name" value="TM_PBP1_transp_AraH_like"/>
    <property type="match status" value="1"/>
</dbReference>
<feature type="transmembrane region" description="Helical" evidence="11">
    <location>
        <begin position="286"/>
        <end position="304"/>
    </location>
</feature>
<sequence>MTTTLQTPAPPGASERSSRSLVDTVFRAREISIAGALVLLVLGTWLTNHRFLSEQGTKDLMLNASILVLLAVGQSVVVITRNIDLSVGSVVGLSAFACGTFVSDTDRNAVLVLLLGMGIGAVCGLVNGFLVSFGRVPALVVTLGTLYIIQGIDHWWAHGEQINASEVPEGVLDLGSGSVIGLPYLSLIAAAVLVAVAYYLRSYRSGRELYAIGSNPDAARLAGVPIRRRVLTAYVLCGTIAGFAGALWLARFGTVVADNAHGWELTVVSAVVVGGVAIVGGVGTVWGAALGAMLLTTIGSALVVLKVDPFWEDAITGALLLAAITADRIVNVRMTRALRKRSARHGHGA</sequence>
<keyword evidence="3" id="KW-0813">Transport</keyword>
<protein>
    <recommendedName>
        <fullName evidence="10">Autoinducer 2 import system permease protein LsrC</fullName>
    </recommendedName>
</protein>
<dbReference type="RefSeq" id="WP_018381526.1">
    <property type="nucleotide sequence ID" value="NZ_LLZU01000005.1"/>
</dbReference>
<feature type="transmembrane region" description="Helical" evidence="11">
    <location>
        <begin position="310"/>
        <end position="330"/>
    </location>
</feature>
<evidence type="ECO:0000256" key="9">
    <source>
        <dbReference type="ARBA" id="ARBA00025439"/>
    </source>
</evidence>
<keyword evidence="6 11" id="KW-0812">Transmembrane</keyword>
<dbReference type="GO" id="GO:0005886">
    <property type="term" value="C:plasma membrane"/>
    <property type="evidence" value="ECO:0007669"/>
    <property type="project" value="UniProtKB-SubCell"/>
</dbReference>
<dbReference type="eggNOG" id="COG1172">
    <property type="taxonomic scope" value="Bacteria"/>
</dbReference>
<evidence type="ECO:0000256" key="3">
    <source>
        <dbReference type="ARBA" id="ARBA00022448"/>
    </source>
</evidence>
<dbReference type="PANTHER" id="PTHR32196:SF29">
    <property type="entry name" value="AUTOINDUCER 2 IMPORT SYSTEM PERMEASE PROTEIN LSRC"/>
    <property type="match status" value="1"/>
</dbReference>
<evidence type="ECO:0000256" key="2">
    <source>
        <dbReference type="ARBA" id="ARBA00011262"/>
    </source>
</evidence>
<dbReference type="Proteomes" id="UP000050867">
    <property type="component" value="Unassembled WGS sequence"/>
</dbReference>
<keyword evidence="7 11" id="KW-1133">Transmembrane helix</keyword>
<dbReference type="Pfam" id="PF02653">
    <property type="entry name" value="BPD_transp_2"/>
    <property type="match status" value="1"/>
</dbReference>
<keyword evidence="5" id="KW-0997">Cell inner membrane</keyword>
<evidence type="ECO:0000256" key="11">
    <source>
        <dbReference type="SAM" id="Phobius"/>
    </source>
</evidence>
<evidence type="ECO:0000256" key="10">
    <source>
        <dbReference type="ARBA" id="ARBA00039382"/>
    </source>
</evidence>
<gene>
    <name evidence="12" type="ORF">AQ490_16055</name>
</gene>
<comment type="function">
    <text evidence="9">Part of the ABC transporter complex LsrABCD involved in autoinducer 2 (AI-2) import. Probably responsible for the translocation of the substrate across the membrane.</text>
</comment>